<feature type="modified residue" description="Phosphohistidine" evidence="2">
    <location>
        <position position="62"/>
    </location>
</feature>
<dbReference type="InterPro" id="IPR008207">
    <property type="entry name" value="Sig_transdc_His_kin_Hpt_dom"/>
</dbReference>
<dbReference type="Pfam" id="PF01627">
    <property type="entry name" value="Hpt"/>
    <property type="match status" value="1"/>
</dbReference>
<reference evidence="4 5" key="1">
    <citation type="submission" date="2016-10" db="EMBL/GenBank/DDBJ databases">
        <authorList>
            <person name="de Groot N.N."/>
        </authorList>
    </citation>
    <scope>NUCLEOTIDE SEQUENCE [LARGE SCALE GENOMIC DNA]</scope>
    <source>
        <strain evidence="4 5">CGMCC 1.8891</strain>
    </source>
</reference>
<evidence type="ECO:0000256" key="2">
    <source>
        <dbReference type="PROSITE-ProRule" id="PRU00110"/>
    </source>
</evidence>
<dbReference type="AlphaFoldDB" id="A0A1I3QUB4"/>
<dbReference type="GeneID" id="98664591"/>
<keyword evidence="5" id="KW-1185">Reference proteome</keyword>
<feature type="domain" description="HPt" evidence="3">
    <location>
        <begin position="15"/>
        <end position="119"/>
    </location>
</feature>
<accession>A0A1I3QUB4</accession>
<dbReference type="STRING" id="576117.SAMN04488138_10484"/>
<dbReference type="EMBL" id="FORY01000004">
    <property type="protein sequence ID" value="SFJ36841.1"/>
    <property type="molecule type" value="Genomic_DNA"/>
</dbReference>
<proteinExistence type="predicted"/>
<gene>
    <name evidence="4" type="ORF">SAMN04488138_10484</name>
</gene>
<evidence type="ECO:0000259" key="3">
    <source>
        <dbReference type="PROSITE" id="PS50894"/>
    </source>
</evidence>
<dbReference type="RefSeq" id="WP_066601937.1">
    <property type="nucleotide sequence ID" value="NZ_FORY01000004.1"/>
</dbReference>
<keyword evidence="2" id="KW-0597">Phosphoprotein</keyword>
<sequence>MTTQNSARSDLPPALQKAIEETRLRFIETVCGRLPEVEALHIEILRNPADVEAQKKLSFIVHRLSGIAATVGYPELGATAAEIEGILAQFDQSADVKDILTGQVETLLDHMEDAIIDAS</sequence>
<dbReference type="SUPFAM" id="SSF47226">
    <property type="entry name" value="Histidine-containing phosphotransfer domain, HPT domain"/>
    <property type="match status" value="1"/>
</dbReference>
<dbReference type="InterPro" id="IPR036641">
    <property type="entry name" value="HPT_dom_sf"/>
</dbReference>
<dbReference type="GO" id="GO:0004672">
    <property type="term" value="F:protein kinase activity"/>
    <property type="evidence" value="ECO:0007669"/>
    <property type="project" value="UniProtKB-ARBA"/>
</dbReference>
<organism evidence="4 5">
    <name type="scientific">Celeribacter halophilus</name>
    <dbReference type="NCBI Taxonomy" id="576117"/>
    <lineage>
        <taxon>Bacteria</taxon>
        <taxon>Pseudomonadati</taxon>
        <taxon>Pseudomonadota</taxon>
        <taxon>Alphaproteobacteria</taxon>
        <taxon>Rhodobacterales</taxon>
        <taxon>Roseobacteraceae</taxon>
        <taxon>Celeribacter</taxon>
    </lineage>
</organism>
<dbReference type="PROSITE" id="PS50894">
    <property type="entry name" value="HPT"/>
    <property type="match status" value="1"/>
</dbReference>
<keyword evidence="1" id="KW-0902">Two-component regulatory system</keyword>
<name>A0A1I3QUB4_9RHOB</name>
<evidence type="ECO:0000313" key="4">
    <source>
        <dbReference type="EMBL" id="SFJ36841.1"/>
    </source>
</evidence>
<protein>
    <submittedName>
        <fullName evidence="4">Hpt domain-containing protein</fullName>
    </submittedName>
</protein>
<evidence type="ECO:0000256" key="1">
    <source>
        <dbReference type="ARBA" id="ARBA00023012"/>
    </source>
</evidence>
<dbReference type="GO" id="GO:0000160">
    <property type="term" value="P:phosphorelay signal transduction system"/>
    <property type="evidence" value="ECO:0007669"/>
    <property type="project" value="UniProtKB-KW"/>
</dbReference>
<evidence type="ECO:0000313" key="5">
    <source>
        <dbReference type="Proteomes" id="UP000183299"/>
    </source>
</evidence>
<dbReference type="Gene3D" id="1.20.120.160">
    <property type="entry name" value="HPT domain"/>
    <property type="match status" value="1"/>
</dbReference>
<dbReference type="OrthoDB" id="7875453at2"/>
<dbReference type="Proteomes" id="UP000183299">
    <property type="component" value="Unassembled WGS sequence"/>
</dbReference>